<protein>
    <submittedName>
        <fullName evidence="3 4">Zinc finger MYM-type protein 1-like</fullName>
    </submittedName>
</protein>
<evidence type="ECO:0000259" key="1">
    <source>
        <dbReference type="Pfam" id="PF14291"/>
    </source>
</evidence>
<keyword evidence="2" id="KW-1185">Reference proteome</keyword>
<dbReference type="RefSeq" id="XP_034093931.1">
    <property type="nucleotide sequence ID" value="XM_034238040.1"/>
</dbReference>
<dbReference type="Proteomes" id="UP000515161">
    <property type="component" value="Unplaced"/>
</dbReference>
<dbReference type="SUPFAM" id="SSF53098">
    <property type="entry name" value="Ribonuclease H-like"/>
    <property type="match status" value="1"/>
</dbReference>
<dbReference type="PANTHER" id="PTHR45749:SF37">
    <property type="entry name" value="OS05G0311600 PROTEIN"/>
    <property type="match status" value="1"/>
</dbReference>
<name>A0A6P8X1U5_GYMAC</name>
<evidence type="ECO:0000313" key="3">
    <source>
        <dbReference type="RefSeq" id="XP_034093931.1"/>
    </source>
</evidence>
<dbReference type="InterPro" id="IPR025398">
    <property type="entry name" value="DUF4371"/>
</dbReference>
<gene>
    <name evidence="3 4" type="primary">LOC117560922</name>
</gene>
<accession>A0A6P8X1U5</accession>
<dbReference type="RefSeq" id="XP_034093932.1">
    <property type="nucleotide sequence ID" value="XM_034238041.1"/>
</dbReference>
<dbReference type="OrthoDB" id="1739706at2759"/>
<organism evidence="2 4">
    <name type="scientific">Gymnodraco acuticeps</name>
    <name type="common">Antarctic dragonfish</name>
    <dbReference type="NCBI Taxonomy" id="8218"/>
    <lineage>
        <taxon>Eukaryota</taxon>
        <taxon>Metazoa</taxon>
        <taxon>Chordata</taxon>
        <taxon>Craniata</taxon>
        <taxon>Vertebrata</taxon>
        <taxon>Euteleostomi</taxon>
        <taxon>Actinopterygii</taxon>
        <taxon>Neopterygii</taxon>
        <taxon>Teleostei</taxon>
        <taxon>Neoteleostei</taxon>
        <taxon>Acanthomorphata</taxon>
        <taxon>Eupercaria</taxon>
        <taxon>Perciformes</taxon>
        <taxon>Notothenioidei</taxon>
        <taxon>Bathydraconidae</taxon>
        <taxon>Gymnodraco</taxon>
    </lineage>
</organism>
<dbReference type="Pfam" id="PF14291">
    <property type="entry name" value="DUF4371"/>
    <property type="match status" value="1"/>
</dbReference>
<dbReference type="PANTHER" id="PTHR45749">
    <property type="match status" value="1"/>
</dbReference>
<proteinExistence type="predicted"/>
<evidence type="ECO:0000313" key="2">
    <source>
        <dbReference type="Proteomes" id="UP000515161"/>
    </source>
</evidence>
<dbReference type="KEGG" id="gacu:117560922"/>
<feature type="domain" description="DUF4371" evidence="1">
    <location>
        <begin position="20"/>
        <end position="207"/>
    </location>
</feature>
<reference evidence="3 4" key="1">
    <citation type="submission" date="2025-04" db="UniProtKB">
        <authorList>
            <consortium name="RefSeq"/>
        </authorList>
    </citation>
    <scope>IDENTIFICATION</scope>
</reference>
<dbReference type="AlphaFoldDB" id="A0A6P8X1U5"/>
<dbReference type="InterPro" id="IPR012337">
    <property type="entry name" value="RNaseH-like_sf"/>
</dbReference>
<sequence length="357" mass="40797">MIAWKDYQRAVTSNATLANVLNKEHKKLVQENREYIKTIAEVLLLTATQNIAQKGHNESAGSDNKGNFMTILETIANHDKAVKERLTSIHNAKYTSKTIQNEVLGCLADMVRSEITEEVKNSEVFSIMADETKYVKKKEQIYLVVRYYFNGAIQESFLHFESAERLDTAGLTEKIIHILESNGLEYKNNLVGQAYDGAAVMSGKHSGVQARIREQAKYSFYVHCNAHCLNLVLVDTVKAVPEAEQFFSLLEKLYVFTSGSYVHPKWLDIQREMYEGAPRELQRLSDTRWACRFISLRNIMDRLPALKRVLQDIAQERNGERSIEARGLLAQLDLEFIVHLVTLRKVFAETKCLSDML</sequence>
<dbReference type="GeneID" id="117560922"/>
<evidence type="ECO:0000313" key="4">
    <source>
        <dbReference type="RefSeq" id="XP_034093932.1"/>
    </source>
</evidence>